<dbReference type="AlphaFoldDB" id="A0A7S2TU04"/>
<name>A0A7S2TU04_9EUKA</name>
<dbReference type="EMBL" id="HBHP01021867">
    <property type="protein sequence ID" value="CAD9769625.1"/>
    <property type="molecule type" value="Transcribed_RNA"/>
</dbReference>
<proteinExistence type="predicted"/>
<reference evidence="2" key="1">
    <citation type="submission" date="2021-01" db="EMBL/GenBank/DDBJ databases">
        <authorList>
            <person name="Corre E."/>
            <person name="Pelletier E."/>
            <person name="Niang G."/>
            <person name="Scheremetjew M."/>
            <person name="Finn R."/>
            <person name="Kale V."/>
            <person name="Holt S."/>
            <person name="Cochrane G."/>
            <person name="Meng A."/>
            <person name="Brown T."/>
            <person name="Cohen L."/>
        </authorList>
    </citation>
    <scope>NUCLEOTIDE SEQUENCE</scope>
    <source>
        <strain evidence="2">CCMP622</strain>
    </source>
</reference>
<evidence type="ECO:0000256" key="1">
    <source>
        <dbReference type="SAM" id="MobiDB-lite"/>
    </source>
</evidence>
<protein>
    <submittedName>
        <fullName evidence="2">Uncharacterized protein</fullName>
    </submittedName>
</protein>
<sequence length="108" mass="11870">MYSKVNMVSVLGSPAESASDTKVILLEGDSRERPSCGVGKGLNSDKSLKTDEKSCPNASNNEQPLPLFSGRTTKIPSKCRVIQPSFRKSVSRHTYRSIVRPVKRHHAT</sequence>
<accession>A0A7S2TU04</accession>
<feature type="region of interest" description="Disordered" evidence="1">
    <location>
        <begin position="32"/>
        <end position="72"/>
    </location>
</feature>
<gene>
    <name evidence="2" type="ORF">LSP00402_LOCUS13608</name>
</gene>
<evidence type="ECO:0000313" key="2">
    <source>
        <dbReference type="EMBL" id="CAD9769625.1"/>
    </source>
</evidence>
<organism evidence="2">
    <name type="scientific">Lotharella oceanica</name>
    <dbReference type="NCBI Taxonomy" id="641309"/>
    <lineage>
        <taxon>Eukaryota</taxon>
        <taxon>Sar</taxon>
        <taxon>Rhizaria</taxon>
        <taxon>Cercozoa</taxon>
        <taxon>Chlorarachniophyceae</taxon>
        <taxon>Lotharella</taxon>
    </lineage>
</organism>